<keyword evidence="3" id="KW-1185">Reference proteome</keyword>
<dbReference type="AlphaFoldDB" id="A0AAD7Q5V2"/>
<dbReference type="InterPro" id="IPR002160">
    <property type="entry name" value="Prot_inh_Kunz-lg"/>
</dbReference>
<dbReference type="Proteomes" id="UP001163823">
    <property type="component" value="Chromosome 3"/>
</dbReference>
<sequence>MKTTSPLLVAFSCFLLFAFITKPLIAAAEPVLDTDGEQLQWGVEYYILPVFRGRGGGLTLADSKYCPLNVVQEHSELSNGLPLTFTPVFSKLPFVQTSSDLNIEFSGASICVQSLIWRLVESKGIWFVSTGGKKHEPSLTSWFKIEKDGDDYKLVFCPKSSEIPYLCGDLSIYIVGSETNQLRRLALGEYDSQAFTVKFKKASGLTKTEYLETVV</sequence>
<dbReference type="EMBL" id="JARAOO010000003">
    <property type="protein sequence ID" value="KAJ7975455.1"/>
    <property type="molecule type" value="Genomic_DNA"/>
</dbReference>
<dbReference type="SMART" id="SM00452">
    <property type="entry name" value="STI"/>
    <property type="match status" value="1"/>
</dbReference>
<dbReference type="SUPFAM" id="SSF50386">
    <property type="entry name" value="STI-like"/>
    <property type="match status" value="1"/>
</dbReference>
<protein>
    <submittedName>
        <fullName evidence="2">Kunitz trypsin inhibitor</fullName>
    </submittedName>
</protein>
<evidence type="ECO:0000313" key="2">
    <source>
        <dbReference type="EMBL" id="KAJ7975455.1"/>
    </source>
</evidence>
<dbReference type="InterPro" id="IPR011065">
    <property type="entry name" value="Kunitz_inhibitor_STI-like_sf"/>
</dbReference>
<gene>
    <name evidence="2" type="ORF">O6P43_005377</name>
</gene>
<dbReference type="PANTHER" id="PTHR33107">
    <property type="entry name" value="KUNITZ TRYPSIN INHIBITOR 2"/>
    <property type="match status" value="1"/>
</dbReference>
<evidence type="ECO:0000256" key="1">
    <source>
        <dbReference type="SAM" id="SignalP"/>
    </source>
</evidence>
<dbReference type="KEGG" id="qsa:O6P43_005377"/>
<keyword evidence="1" id="KW-0732">Signal</keyword>
<dbReference type="Gene3D" id="2.80.10.50">
    <property type="match status" value="1"/>
</dbReference>
<dbReference type="Pfam" id="PF00197">
    <property type="entry name" value="Kunitz_legume"/>
    <property type="match status" value="1"/>
</dbReference>
<proteinExistence type="predicted"/>
<evidence type="ECO:0000313" key="3">
    <source>
        <dbReference type="Proteomes" id="UP001163823"/>
    </source>
</evidence>
<dbReference type="PRINTS" id="PR00291">
    <property type="entry name" value="KUNITZINHBTR"/>
</dbReference>
<dbReference type="PROSITE" id="PS00283">
    <property type="entry name" value="SOYBEAN_KUNITZ"/>
    <property type="match status" value="1"/>
</dbReference>
<dbReference type="PANTHER" id="PTHR33107:SF5">
    <property type="entry name" value="KUNITZ TRYPSIN INHIBITOR 5"/>
    <property type="match status" value="1"/>
</dbReference>
<name>A0AAD7Q5V2_QUISA</name>
<dbReference type="GO" id="GO:0004866">
    <property type="term" value="F:endopeptidase inhibitor activity"/>
    <property type="evidence" value="ECO:0007669"/>
    <property type="project" value="InterPro"/>
</dbReference>
<organism evidence="2 3">
    <name type="scientific">Quillaja saponaria</name>
    <name type="common">Soap bark tree</name>
    <dbReference type="NCBI Taxonomy" id="32244"/>
    <lineage>
        <taxon>Eukaryota</taxon>
        <taxon>Viridiplantae</taxon>
        <taxon>Streptophyta</taxon>
        <taxon>Embryophyta</taxon>
        <taxon>Tracheophyta</taxon>
        <taxon>Spermatophyta</taxon>
        <taxon>Magnoliopsida</taxon>
        <taxon>eudicotyledons</taxon>
        <taxon>Gunneridae</taxon>
        <taxon>Pentapetalae</taxon>
        <taxon>rosids</taxon>
        <taxon>fabids</taxon>
        <taxon>Fabales</taxon>
        <taxon>Quillajaceae</taxon>
        <taxon>Quillaja</taxon>
    </lineage>
</organism>
<accession>A0AAD7Q5V2</accession>
<feature type="signal peptide" evidence="1">
    <location>
        <begin position="1"/>
        <end position="28"/>
    </location>
</feature>
<comment type="caution">
    <text evidence="2">The sequence shown here is derived from an EMBL/GenBank/DDBJ whole genome shotgun (WGS) entry which is preliminary data.</text>
</comment>
<feature type="chain" id="PRO_5041982535" evidence="1">
    <location>
        <begin position="29"/>
        <end position="215"/>
    </location>
</feature>
<reference evidence="2" key="1">
    <citation type="journal article" date="2023" name="Science">
        <title>Elucidation of the pathway for biosynthesis of saponin adjuvants from the soapbark tree.</title>
        <authorList>
            <person name="Reed J."/>
            <person name="Orme A."/>
            <person name="El-Demerdash A."/>
            <person name="Owen C."/>
            <person name="Martin L.B.B."/>
            <person name="Misra R.C."/>
            <person name="Kikuchi S."/>
            <person name="Rejzek M."/>
            <person name="Martin A.C."/>
            <person name="Harkess A."/>
            <person name="Leebens-Mack J."/>
            <person name="Louveau T."/>
            <person name="Stephenson M.J."/>
            <person name="Osbourn A."/>
        </authorList>
    </citation>
    <scope>NUCLEOTIDE SEQUENCE</scope>
    <source>
        <strain evidence="2">S10</strain>
    </source>
</reference>